<evidence type="ECO:0000256" key="20">
    <source>
        <dbReference type="ARBA" id="ARBA00077776"/>
    </source>
</evidence>
<protein>
    <recommendedName>
        <fullName evidence="19">S-phase kinase-associated protein 2</fullName>
    </recommendedName>
    <alternativeName>
        <fullName evidence="21">Cyclin-A/CDK2-associated protein p45</fullName>
    </alternativeName>
    <alternativeName>
        <fullName evidence="20">F-box protein Skp2</fullName>
    </alternativeName>
</protein>
<dbReference type="GO" id="GO:0000209">
    <property type="term" value="P:protein polyubiquitination"/>
    <property type="evidence" value="ECO:0007669"/>
    <property type="project" value="UniProtKB-ARBA"/>
</dbReference>
<name>A0AAD9KVL9_RIDPI</name>
<evidence type="ECO:0000256" key="14">
    <source>
        <dbReference type="ARBA" id="ARBA00022990"/>
    </source>
</evidence>
<keyword evidence="10" id="KW-0677">Repeat</keyword>
<feature type="domain" description="F-box" evidence="23">
    <location>
        <begin position="119"/>
        <end position="165"/>
    </location>
</feature>
<dbReference type="InterPro" id="IPR001611">
    <property type="entry name" value="Leu-rich_rpt"/>
</dbReference>
<keyword evidence="14" id="KW-0007">Acetylation</keyword>
<keyword evidence="5" id="KW-0963">Cytoplasm</keyword>
<evidence type="ECO:0000256" key="7">
    <source>
        <dbReference type="ARBA" id="ARBA00022614"/>
    </source>
</evidence>
<keyword evidence="13" id="KW-1133">Transmembrane helix</keyword>
<evidence type="ECO:0000256" key="17">
    <source>
        <dbReference type="ARBA" id="ARBA00023242"/>
    </source>
</evidence>
<dbReference type="Gene3D" id="3.80.10.10">
    <property type="entry name" value="Ribonuclease Inhibitor"/>
    <property type="match status" value="1"/>
</dbReference>
<evidence type="ECO:0000256" key="15">
    <source>
        <dbReference type="ARBA" id="ARBA00023136"/>
    </source>
</evidence>
<dbReference type="GO" id="GO:0031461">
    <property type="term" value="C:cullin-RING ubiquitin ligase complex"/>
    <property type="evidence" value="ECO:0007669"/>
    <property type="project" value="UniProtKB-ARBA"/>
</dbReference>
<evidence type="ECO:0000256" key="4">
    <source>
        <dbReference type="ARBA" id="ARBA00004906"/>
    </source>
</evidence>
<evidence type="ECO:0000256" key="19">
    <source>
        <dbReference type="ARBA" id="ARBA00071634"/>
    </source>
</evidence>
<comment type="caution">
    <text evidence="24">The sequence shown here is derived from an EMBL/GenBank/DDBJ whole genome shotgun (WGS) entry which is preliminary data.</text>
</comment>
<gene>
    <name evidence="24" type="ORF">NP493_560g01060</name>
</gene>
<dbReference type="GO" id="GO:1905168">
    <property type="term" value="P:positive regulation of double-strand break repair via homologous recombination"/>
    <property type="evidence" value="ECO:0007669"/>
    <property type="project" value="UniProtKB-ARBA"/>
</dbReference>
<dbReference type="SUPFAM" id="SSF52047">
    <property type="entry name" value="RNI-like"/>
    <property type="match status" value="1"/>
</dbReference>
<dbReference type="Proteomes" id="UP001209878">
    <property type="component" value="Unassembled WGS sequence"/>
</dbReference>
<accession>A0AAD9KVL9</accession>
<dbReference type="InterPro" id="IPR006553">
    <property type="entry name" value="Leu-rich_rpt_Cys-con_subtyp"/>
</dbReference>
<dbReference type="SUPFAM" id="SSF81383">
    <property type="entry name" value="F-box domain"/>
    <property type="match status" value="1"/>
</dbReference>
<evidence type="ECO:0000256" key="5">
    <source>
        <dbReference type="ARBA" id="ARBA00022490"/>
    </source>
</evidence>
<evidence type="ECO:0000256" key="3">
    <source>
        <dbReference type="ARBA" id="ARBA00004496"/>
    </source>
</evidence>
<evidence type="ECO:0000256" key="2">
    <source>
        <dbReference type="ARBA" id="ARBA00004370"/>
    </source>
</evidence>
<keyword evidence="6" id="KW-0597">Phosphoprotein</keyword>
<dbReference type="PANTHER" id="PTHR48063">
    <property type="entry name" value="LRR RECEPTOR-LIKE KINASE"/>
    <property type="match status" value="1"/>
</dbReference>
<keyword evidence="15" id="KW-0472">Membrane</keyword>
<evidence type="ECO:0000256" key="12">
    <source>
        <dbReference type="ARBA" id="ARBA00022843"/>
    </source>
</evidence>
<dbReference type="InterPro" id="IPR046956">
    <property type="entry name" value="RLP23-like"/>
</dbReference>
<reference evidence="24" key="1">
    <citation type="journal article" date="2023" name="Mol. Biol. Evol.">
        <title>Third-Generation Sequencing Reveals the Adaptive Role of the Epigenome in Three Deep-Sea Polychaetes.</title>
        <authorList>
            <person name="Perez M."/>
            <person name="Aroh O."/>
            <person name="Sun Y."/>
            <person name="Lan Y."/>
            <person name="Juniper S.K."/>
            <person name="Young C.R."/>
            <person name="Angers B."/>
            <person name="Qian P.Y."/>
        </authorList>
    </citation>
    <scope>NUCLEOTIDE SEQUENCE</scope>
    <source>
        <strain evidence="24">R07B-5</strain>
    </source>
</reference>
<dbReference type="CDD" id="cd22149">
    <property type="entry name" value="F-box_DmSKP2-like"/>
    <property type="match status" value="1"/>
</dbReference>
<comment type="pathway">
    <text evidence="4">Protein modification; protein ubiquitination.</text>
</comment>
<dbReference type="GO" id="GO:0140767">
    <property type="term" value="F:enzyme-substrate adaptor activity"/>
    <property type="evidence" value="ECO:0007669"/>
    <property type="project" value="UniProtKB-ARBA"/>
</dbReference>
<evidence type="ECO:0000256" key="9">
    <source>
        <dbReference type="ARBA" id="ARBA00022729"/>
    </source>
</evidence>
<evidence type="ECO:0000256" key="22">
    <source>
        <dbReference type="SAM" id="MobiDB-lite"/>
    </source>
</evidence>
<keyword evidence="25" id="KW-1185">Reference proteome</keyword>
<dbReference type="GO" id="GO:0006511">
    <property type="term" value="P:ubiquitin-dependent protein catabolic process"/>
    <property type="evidence" value="ECO:0007669"/>
    <property type="project" value="UniProtKB-ARBA"/>
</dbReference>
<keyword evidence="16" id="KW-0325">Glycoprotein</keyword>
<dbReference type="GO" id="GO:0016020">
    <property type="term" value="C:membrane"/>
    <property type="evidence" value="ECO:0007669"/>
    <property type="project" value="UniProtKB-SubCell"/>
</dbReference>
<dbReference type="SMART" id="SM00256">
    <property type="entry name" value="FBOX"/>
    <property type="match status" value="1"/>
</dbReference>
<dbReference type="Pfam" id="PF13516">
    <property type="entry name" value="LRR_6"/>
    <property type="match status" value="1"/>
</dbReference>
<keyword evidence="8" id="KW-0812">Transmembrane</keyword>
<keyword evidence="17" id="KW-0539">Nucleus</keyword>
<evidence type="ECO:0000256" key="6">
    <source>
        <dbReference type="ARBA" id="ARBA00022553"/>
    </source>
</evidence>
<dbReference type="SMART" id="SM00367">
    <property type="entry name" value="LRR_CC"/>
    <property type="match status" value="4"/>
</dbReference>
<evidence type="ECO:0000256" key="18">
    <source>
        <dbReference type="ARBA" id="ARBA00056227"/>
    </source>
</evidence>
<evidence type="ECO:0000256" key="10">
    <source>
        <dbReference type="ARBA" id="ARBA00022737"/>
    </source>
</evidence>
<dbReference type="GO" id="GO:0000082">
    <property type="term" value="P:G1/S transition of mitotic cell cycle"/>
    <property type="evidence" value="ECO:0007669"/>
    <property type="project" value="UniProtKB-ARBA"/>
</dbReference>
<keyword evidence="7" id="KW-0433">Leucine-rich repeat</keyword>
<dbReference type="InterPro" id="IPR032675">
    <property type="entry name" value="LRR_dom_sf"/>
</dbReference>
<evidence type="ECO:0000256" key="1">
    <source>
        <dbReference type="ARBA" id="ARBA00004123"/>
    </source>
</evidence>
<evidence type="ECO:0000256" key="13">
    <source>
        <dbReference type="ARBA" id="ARBA00022989"/>
    </source>
</evidence>
<dbReference type="PROSITE" id="PS50181">
    <property type="entry name" value="FBOX"/>
    <property type="match status" value="1"/>
</dbReference>
<organism evidence="24 25">
    <name type="scientific">Ridgeia piscesae</name>
    <name type="common">Tubeworm</name>
    <dbReference type="NCBI Taxonomy" id="27915"/>
    <lineage>
        <taxon>Eukaryota</taxon>
        <taxon>Metazoa</taxon>
        <taxon>Spiralia</taxon>
        <taxon>Lophotrochozoa</taxon>
        <taxon>Annelida</taxon>
        <taxon>Polychaeta</taxon>
        <taxon>Sedentaria</taxon>
        <taxon>Canalipalpata</taxon>
        <taxon>Sabellida</taxon>
        <taxon>Siboglinidae</taxon>
        <taxon>Ridgeia</taxon>
    </lineage>
</organism>
<dbReference type="InterPro" id="IPR036047">
    <property type="entry name" value="F-box-like_dom_sf"/>
</dbReference>
<evidence type="ECO:0000256" key="11">
    <source>
        <dbReference type="ARBA" id="ARBA00022786"/>
    </source>
</evidence>
<comment type="subcellular location">
    <subcellularLocation>
        <location evidence="3">Cytoplasm</location>
    </subcellularLocation>
    <subcellularLocation>
        <location evidence="2">Membrane</location>
    </subcellularLocation>
    <subcellularLocation>
        <location evidence="1">Nucleus</location>
    </subcellularLocation>
</comment>
<keyword evidence="12" id="KW-0832">Ubl conjugation</keyword>
<feature type="region of interest" description="Disordered" evidence="22">
    <location>
        <begin position="1"/>
        <end position="21"/>
    </location>
</feature>
<sequence>MTSQNDLLRAPTRKRKPRSEHGFRRVRTMWDVDTESATSLLEDMGVAMLEDDDNVPMPSPPSHIQRSVRPPGAPRILLNTAFPNKQHITPMPTTQLDRQGPIDNSFLFKQAKPKACDTFDHWHRLSEEIVLSIFRWLPKPVLVRCARVCRRWNRLAFDETLWRRLDLANKVIKTGVLGRILSRGVAVMRLAKAEIFTPLFTDLNSSLPRISKVQYLDLSMATVNSEGLEELFASCHLLRKLSLENTQLNTNVCRYIGQNSNLEVLNLCMCSGITENGLVPICNNLQRLDALNIGWTDMTRGAVLYLVICLPAELTKLNLSGCRTSLLDEDIQQLCNSCPHLKELDLSDATMLSSASVECIAASLSGLEYIALSRCYRIMPSSLTLLGNIPTLLALDVFGMLKESALLQLRQVLCNIEVNKFPFSSIARPTTGIRRTSIWGVRVRDTAI</sequence>
<evidence type="ECO:0000256" key="16">
    <source>
        <dbReference type="ARBA" id="ARBA00023180"/>
    </source>
</evidence>
<comment type="function">
    <text evidence="18">Substrate recognition component of a SCF (SKP1-CUL1-F-box protein) E3 ubiquitin-protein ligase complex which mediates the ubiquitination and subsequent proteasomal degradation of target proteins involved in cell cycle progression, signal transduction and transcription. Specifically recognizes phosphorylated CDKN1B/p27kip and is involved in regulation of G1/S transition. Degradation of CDKN1B/p27kip also requires CKS1. Recognizes target proteins ORC1, CDT1, RBL2, KMT2A/MLL1, CDK9, RAG2, NBN, FOXO1, UBP43, YTHDF2, and probably MYC, TOB1 and TAL1. Degradation of TAL1 also requires STUB1. Recognizes CDKN1A in association with CCNE1 or CCNE2 and CDK2. Promotes ubiquitination and destruction of CDH1 in a CK1-dependent manner, thereby regulating cell migration. Following phosphorylation in response to DNA damage, mediates 'Lys-63'-linked ubiquitination of NBN, promoting ATM recruitment to DNA damage sites and DNA repair via homologous recombination.</text>
</comment>
<evidence type="ECO:0000313" key="25">
    <source>
        <dbReference type="Proteomes" id="UP001209878"/>
    </source>
</evidence>
<evidence type="ECO:0000259" key="23">
    <source>
        <dbReference type="PROSITE" id="PS50181"/>
    </source>
</evidence>
<dbReference type="Pfam" id="PF12937">
    <property type="entry name" value="F-box-like"/>
    <property type="match status" value="1"/>
</dbReference>
<dbReference type="FunFam" id="3.80.10.10:FF:000105">
    <property type="entry name" value="S-phase kinase-associated protein 2"/>
    <property type="match status" value="1"/>
</dbReference>
<dbReference type="PANTHER" id="PTHR48063:SF112">
    <property type="entry name" value="RECEPTOR LIKE PROTEIN 30-LIKE"/>
    <property type="match status" value="1"/>
</dbReference>
<proteinExistence type="predicted"/>
<keyword evidence="11" id="KW-0833">Ubl conjugation pathway</keyword>
<dbReference type="GO" id="GO:0005737">
    <property type="term" value="C:cytoplasm"/>
    <property type="evidence" value="ECO:0007669"/>
    <property type="project" value="UniProtKB-SubCell"/>
</dbReference>
<dbReference type="EMBL" id="JAODUO010000559">
    <property type="protein sequence ID" value="KAK2178142.1"/>
    <property type="molecule type" value="Genomic_DNA"/>
</dbReference>
<keyword evidence="9" id="KW-0732">Signal</keyword>
<dbReference type="InterPro" id="IPR001810">
    <property type="entry name" value="F-box_dom"/>
</dbReference>
<dbReference type="AlphaFoldDB" id="A0AAD9KVL9"/>
<dbReference type="GO" id="GO:0005634">
    <property type="term" value="C:nucleus"/>
    <property type="evidence" value="ECO:0007669"/>
    <property type="project" value="UniProtKB-SubCell"/>
</dbReference>
<evidence type="ECO:0000256" key="21">
    <source>
        <dbReference type="ARBA" id="ARBA00081589"/>
    </source>
</evidence>
<evidence type="ECO:0000313" key="24">
    <source>
        <dbReference type="EMBL" id="KAK2178142.1"/>
    </source>
</evidence>
<evidence type="ECO:0000256" key="8">
    <source>
        <dbReference type="ARBA" id="ARBA00022692"/>
    </source>
</evidence>